<sequence length="178" mass="18900">MTPPPPAPIEISLEAPLPGPVGLIVDTGELDRHRRARPGPCNGHVFEVDASVAFRIAALASLRQVFAQVAPDDPAAPRTIALAVDEVDYRGKLEVGLLETVFRATAELSASLRLEGPDGKIYETSREATGKAEDVLALTCDNIPAILAAAMSEAMRTLLADLTERVANAPKVRAAFRP</sequence>
<gene>
    <name evidence="1" type="ORF">D3874_06545</name>
</gene>
<reference evidence="1 2" key="1">
    <citation type="submission" date="2018-09" db="EMBL/GenBank/DDBJ databases">
        <authorList>
            <person name="Zhu H."/>
        </authorList>
    </citation>
    <scope>NUCLEOTIDE SEQUENCE [LARGE SCALE GENOMIC DNA]</scope>
    <source>
        <strain evidence="1 2">K1W22B-8</strain>
    </source>
</reference>
<accession>A0A418W9M2</accession>
<dbReference type="RefSeq" id="WP_119777365.1">
    <property type="nucleotide sequence ID" value="NZ_QYUK01000011.1"/>
</dbReference>
<evidence type="ECO:0008006" key="3">
    <source>
        <dbReference type="Google" id="ProtNLM"/>
    </source>
</evidence>
<dbReference type="EMBL" id="QYUK01000011">
    <property type="protein sequence ID" value="RJF86720.1"/>
    <property type="molecule type" value="Genomic_DNA"/>
</dbReference>
<evidence type="ECO:0000313" key="2">
    <source>
        <dbReference type="Proteomes" id="UP000284605"/>
    </source>
</evidence>
<protein>
    <recommendedName>
        <fullName evidence="3">ABC-type transport auxiliary lipoprotein component domain-containing protein</fullName>
    </recommendedName>
</protein>
<evidence type="ECO:0000313" key="1">
    <source>
        <dbReference type="EMBL" id="RJF86720.1"/>
    </source>
</evidence>
<organism evidence="1 2">
    <name type="scientific">Oleomonas cavernae</name>
    <dbReference type="NCBI Taxonomy" id="2320859"/>
    <lineage>
        <taxon>Bacteria</taxon>
        <taxon>Pseudomonadati</taxon>
        <taxon>Pseudomonadota</taxon>
        <taxon>Alphaproteobacteria</taxon>
        <taxon>Acetobacterales</taxon>
        <taxon>Acetobacteraceae</taxon>
        <taxon>Oleomonas</taxon>
    </lineage>
</organism>
<comment type="caution">
    <text evidence="1">The sequence shown here is derived from an EMBL/GenBank/DDBJ whole genome shotgun (WGS) entry which is preliminary data.</text>
</comment>
<dbReference type="Proteomes" id="UP000284605">
    <property type="component" value="Unassembled WGS sequence"/>
</dbReference>
<keyword evidence="2" id="KW-1185">Reference proteome</keyword>
<name>A0A418W9M2_9PROT</name>
<dbReference type="AlphaFoldDB" id="A0A418W9M2"/>
<proteinExistence type="predicted"/>